<keyword evidence="10" id="KW-1185">Reference proteome</keyword>
<dbReference type="InterPro" id="IPR003694">
    <property type="entry name" value="NAD_synthase"/>
</dbReference>
<name>A0ABX2CJK0_9BRAD</name>
<dbReference type="Gene3D" id="3.60.110.10">
    <property type="entry name" value="Carbon-nitrogen hydrolase"/>
    <property type="match status" value="1"/>
</dbReference>
<evidence type="ECO:0000313" key="9">
    <source>
        <dbReference type="EMBL" id="NPU68369.1"/>
    </source>
</evidence>
<comment type="caution">
    <text evidence="9">The sequence shown here is derived from an EMBL/GenBank/DDBJ whole genome shotgun (WGS) entry which is preliminary data.</text>
</comment>
<dbReference type="RefSeq" id="WP_172113435.1">
    <property type="nucleotide sequence ID" value="NZ_JABFDN010000010.1"/>
</dbReference>
<dbReference type="SUPFAM" id="SSF56317">
    <property type="entry name" value="Carbon-nitrogen hydrolase"/>
    <property type="match status" value="1"/>
</dbReference>
<sequence length="450" mass="46362">MAADSFRITLAQLNPTAGDVAGNAAKARQARAKAAADGADLVVLPELFIAGGSTQELTSSVQADCRGAVEALARETVDGGPVVLIGTPWLEDGKLSNACALLDAGRVTATRFKTNLPGDQKRLFARGPAAGPISVRGVRIGVAIGEDIWPEQPSDDNVVETLAETGAELIMVAAAARYIRGDGDRRLSAAVARVTESDLPLLWLNQTGGYDGEVFDGASFALNADLSIAAQLPGFVEHVTTLTWRRGDDGWQCSGPVAELIEGDEADYAALMLRLRDRVGKAGFRGAIMGLEAGTESALSLALAVDALGADKIRAVLLSGPDTPQRLRDEAIASAALLGVAAEIMPIAAAIEGVETILPGPLPVDAHRDLLVRLRSTLLAALANQSGALAVDVSGGIAGRSGIVAALGDIAPAQAARLAALRNHWTPADARGPSGEVILPDLIARAEIEG</sequence>
<reference evidence="9" key="1">
    <citation type="submission" date="2020-05" db="EMBL/GenBank/DDBJ databases">
        <title>Nod-independent and nitrogen-fixing Bradyrhizobium aeschynomene sp. nov. isolated from nodules of Aeschynomene indica.</title>
        <authorList>
            <person name="Zhang Z."/>
        </authorList>
    </citation>
    <scope>NUCLEOTIDE SEQUENCE</scope>
    <source>
        <strain evidence="9">83012</strain>
    </source>
</reference>
<dbReference type="PROSITE" id="PS50263">
    <property type="entry name" value="CN_HYDROLASE"/>
    <property type="match status" value="1"/>
</dbReference>
<dbReference type="Gene3D" id="3.40.50.620">
    <property type="entry name" value="HUPs"/>
    <property type="match status" value="1"/>
</dbReference>
<comment type="similarity">
    <text evidence="2 7">In the C-terminal section; belongs to the NAD synthetase family.</text>
</comment>
<dbReference type="PANTHER" id="PTHR23090">
    <property type="entry name" value="NH 3 /GLUTAMINE-DEPENDENT NAD + SYNTHETASE"/>
    <property type="match status" value="1"/>
</dbReference>
<comment type="pathway">
    <text evidence="1 7">Cofactor biosynthesis; NAD(+) biosynthesis; NAD(+) from deamido-NAD(+) (L-Gln route): step 1/1.</text>
</comment>
<dbReference type="PIRSF" id="PIRSF006630">
    <property type="entry name" value="NADS_GAT"/>
    <property type="match status" value="1"/>
</dbReference>
<evidence type="ECO:0000256" key="2">
    <source>
        <dbReference type="ARBA" id="ARBA00007145"/>
    </source>
</evidence>
<evidence type="ECO:0000256" key="5">
    <source>
        <dbReference type="ARBA" id="ARBA00022840"/>
    </source>
</evidence>
<dbReference type="InterPro" id="IPR036526">
    <property type="entry name" value="C-N_Hydrolase_sf"/>
</dbReference>
<dbReference type="Pfam" id="PF02540">
    <property type="entry name" value="NAD_synthase"/>
    <property type="match status" value="1"/>
</dbReference>
<dbReference type="EC" id="6.3.5.1" evidence="7"/>
<dbReference type="EMBL" id="JABFDN010000010">
    <property type="protein sequence ID" value="NPU68369.1"/>
    <property type="molecule type" value="Genomic_DNA"/>
</dbReference>
<evidence type="ECO:0000256" key="6">
    <source>
        <dbReference type="ARBA" id="ARBA00023027"/>
    </source>
</evidence>
<dbReference type="InterPro" id="IPR003010">
    <property type="entry name" value="C-N_Hydrolase"/>
</dbReference>
<dbReference type="SUPFAM" id="SSF52402">
    <property type="entry name" value="Adenine nucleotide alpha hydrolases-like"/>
    <property type="match status" value="1"/>
</dbReference>
<dbReference type="InterPro" id="IPR014445">
    <property type="entry name" value="Gln-dep_NAD_synthase"/>
</dbReference>
<evidence type="ECO:0000256" key="4">
    <source>
        <dbReference type="ARBA" id="ARBA00022741"/>
    </source>
</evidence>
<organism evidence="9 10">
    <name type="scientific">Bradyrhizobium aeschynomenes</name>
    <dbReference type="NCBI Taxonomy" id="2734909"/>
    <lineage>
        <taxon>Bacteria</taxon>
        <taxon>Pseudomonadati</taxon>
        <taxon>Pseudomonadota</taxon>
        <taxon>Alphaproteobacteria</taxon>
        <taxon>Hyphomicrobiales</taxon>
        <taxon>Nitrobacteraceae</taxon>
        <taxon>Bradyrhizobium</taxon>
    </lineage>
</organism>
<accession>A0ABX2CJK0</accession>
<comment type="catalytic activity">
    <reaction evidence="7">
        <text>deamido-NAD(+) + L-glutamine + ATP + H2O = L-glutamate + AMP + diphosphate + NAD(+) + H(+)</text>
        <dbReference type="Rhea" id="RHEA:24384"/>
        <dbReference type="ChEBI" id="CHEBI:15377"/>
        <dbReference type="ChEBI" id="CHEBI:15378"/>
        <dbReference type="ChEBI" id="CHEBI:29985"/>
        <dbReference type="ChEBI" id="CHEBI:30616"/>
        <dbReference type="ChEBI" id="CHEBI:33019"/>
        <dbReference type="ChEBI" id="CHEBI:57540"/>
        <dbReference type="ChEBI" id="CHEBI:58359"/>
        <dbReference type="ChEBI" id="CHEBI:58437"/>
        <dbReference type="ChEBI" id="CHEBI:456215"/>
        <dbReference type="EC" id="6.3.5.1"/>
    </reaction>
</comment>
<evidence type="ECO:0000256" key="7">
    <source>
        <dbReference type="PIRNR" id="PIRNR006630"/>
    </source>
</evidence>
<dbReference type="CDD" id="cd07570">
    <property type="entry name" value="GAT_Gln-NAD-synth"/>
    <property type="match status" value="1"/>
</dbReference>
<evidence type="ECO:0000256" key="1">
    <source>
        <dbReference type="ARBA" id="ARBA00005188"/>
    </source>
</evidence>
<evidence type="ECO:0000313" key="10">
    <source>
        <dbReference type="Proteomes" id="UP000886476"/>
    </source>
</evidence>
<proteinExistence type="inferred from homology"/>
<gene>
    <name evidence="9" type="ORF">HL667_25440</name>
</gene>
<evidence type="ECO:0000256" key="3">
    <source>
        <dbReference type="ARBA" id="ARBA00022598"/>
    </source>
</evidence>
<dbReference type="Proteomes" id="UP000886476">
    <property type="component" value="Unassembled WGS sequence"/>
</dbReference>
<dbReference type="InterPro" id="IPR014729">
    <property type="entry name" value="Rossmann-like_a/b/a_fold"/>
</dbReference>
<feature type="domain" description="CN hydrolase" evidence="8">
    <location>
        <begin position="6"/>
        <end position="247"/>
    </location>
</feature>
<keyword evidence="6 7" id="KW-0520">NAD</keyword>
<dbReference type="PANTHER" id="PTHR23090:SF9">
    <property type="entry name" value="GLUTAMINE-DEPENDENT NAD(+) SYNTHETASE"/>
    <property type="match status" value="1"/>
</dbReference>
<dbReference type="InterPro" id="IPR022310">
    <property type="entry name" value="NAD/GMP_synthase"/>
</dbReference>
<evidence type="ECO:0000259" key="8">
    <source>
        <dbReference type="PROSITE" id="PS50263"/>
    </source>
</evidence>
<keyword evidence="5 7" id="KW-0067">ATP-binding</keyword>
<keyword evidence="3 7" id="KW-0436">Ligase</keyword>
<protein>
    <recommendedName>
        <fullName evidence="7">Glutamine-dependent NAD(+) synthetase</fullName>
        <ecNumber evidence="7">6.3.5.1</ecNumber>
    </recommendedName>
    <alternativeName>
        <fullName evidence="7">NAD(+) synthase [glutamine-hydrolyzing]</fullName>
    </alternativeName>
</protein>
<dbReference type="Pfam" id="PF00795">
    <property type="entry name" value="CN_hydrolase"/>
    <property type="match status" value="1"/>
</dbReference>
<keyword evidence="4 7" id="KW-0547">Nucleotide-binding</keyword>